<evidence type="ECO:0000313" key="3">
    <source>
        <dbReference type="Proteomes" id="UP000053051"/>
    </source>
</evidence>
<evidence type="ECO:0000256" key="1">
    <source>
        <dbReference type="PROSITE-ProRule" id="PRU00339"/>
    </source>
</evidence>
<evidence type="ECO:0000313" key="2">
    <source>
        <dbReference type="EMBL" id="CCH67909.1"/>
    </source>
</evidence>
<protein>
    <submittedName>
        <fullName evidence="2">Uncharacterized protein</fullName>
    </submittedName>
</protein>
<feature type="repeat" description="TPR" evidence="1">
    <location>
        <begin position="32"/>
        <end position="65"/>
    </location>
</feature>
<dbReference type="Proteomes" id="UP000053051">
    <property type="component" value="Unassembled WGS sequence"/>
</dbReference>
<dbReference type="InterPro" id="IPR019734">
    <property type="entry name" value="TPR_rpt"/>
</dbReference>
<dbReference type="InterPro" id="IPR011990">
    <property type="entry name" value="TPR-like_helical_dom_sf"/>
</dbReference>
<reference evidence="2 3" key="1">
    <citation type="submission" date="2012-05" db="EMBL/GenBank/DDBJ databases">
        <authorList>
            <person name="Hilton J."/>
        </authorList>
    </citation>
    <scope>NUCLEOTIDE SEQUENCE [LARGE SCALE GENOMIC DNA]</scope>
    <source>
        <strain evidence="2 3">HH01</strain>
    </source>
</reference>
<gene>
    <name evidence="2" type="ORF">RINTHH_17540</name>
</gene>
<dbReference type="Pfam" id="PF13414">
    <property type="entry name" value="TPR_11"/>
    <property type="match status" value="1"/>
</dbReference>
<dbReference type="PROSITE" id="PS50005">
    <property type="entry name" value="TPR"/>
    <property type="match status" value="1"/>
</dbReference>
<keyword evidence="3" id="KW-1185">Reference proteome</keyword>
<comment type="caution">
    <text evidence="2">The sequence shown here is derived from an EMBL/GenBank/DDBJ whole genome shotgun (WGS) entry which is preliminary data.</text>
</comment>
<reference evidence="3" key="2">
    <citation type="submission" date="2016-01" db="EMBL/GenBank/DDBJ databases">
        <title>Diatom-associated endosymboitic cyanobacterium lacks core nitrogen metabolism enzymes.</title>
        <authorList>
            <person name="Hilton J.A."/>
            <person name="Foster R.A."/>
            <person name="Tripp H.J."/>
            <person name="Carter B.J."/>
            <person name="Zehr J.P."/>
            <person name="Villareal T.A."/>
        </authorList>
    </citation>
    <scope>NUCLEOTIDE SEQUENCE [LARGE SCALE GENOMIC DNA]</scope>
    <source>
        <strain evidence="3">HH01</strain>
    </source>
</reference>
<dbReference type="OrthoDB" id="5782056at2"/>
<accession>M1WT86</accession>
<sequence length="77" mass="9195">MLKLTNHPLVKASNNYTQHNWMIARKKDNLSFADYYHWGNRFYEIRKYELAIENFSQAIKKDSTYTEAHINRANAIS</sequence>
<dbReference type="Gene3D" id="1.25.40.10">
    <property type="entry name" value="Tetratricopeptide repeat domain"/>
    <property type="match status" value="1"/>
</dbReference>
<proteinExistence type="predicted"/>
<dbReference type="EMBL" id="CAIY01000069">
    <property type="protein sequence ID" value="CCH67909.1"/>
    <property type="molecule type" value="Genomic_DNA"/>
</dbReference>
<organism evidence="2 3">
    <name type="scientific">Richelia intracellularis HH01</name>
    <dbReference type="NCBI Taxonomy" id="1165094"/>
    <lineage>
        <taxon>Bacteria</taxon>
        <taxon>Bacillati</taxon>
        <taxon>Cyanobacteriota</taxon>
        <taxon>Cyanophyceae</taxon>
        <taxon>Nostocales</taxon>
        <taxon>Nostocaceae</taxon>
        <taxon>Richelia</taxon>
    </lineage>
</organism>
<dbReference type="SUPFAM" id="SSF48452">
    <property type="entry name" value="TPR-like"/>
    <property type="match status" value="1"/>
</dbReference>
<name>M1WT86_9NOST</name>
<dbReference type="RefSeq" id="WP_008235041.1">
    <property type="nucleotide sequence ID" value="NZ_CAIY01000069.1"/>
</dbReference>
<dbReference type="AlphaFoldDB" id="M1WT86"/>
<keyword evidence="1" id="KW-0802">TPR repeat</keyword>